<reference evidence="2 3" key="1">
    <citation type="submission" date="2018-09" db="EMBL/GenBank/DDBJ databases">
        <title>Genomic Encyclopedia of Archaeal and Bacterial Type Strains, Phase II (KMG-II): from individual species to whole genera.</title>
        <authorList>
            <person name="Goeker M."/>
        </authorList>
    </citation>
    <scope>NUCLEOTIDE SEQUENCE [LARGE SCALE GENOMIC DNA]</scope>
    <source>
        <strain evidence="2 3">DSM 26283</strain>
    </source>
</reference>
<gene>
    <name evidence="2" type="ORF">BXY80_0781</name>
</gene>
<dbReference type="PROSITE" id="PS51257">
    <property type="entry name" value="PROKAR_LIPOPROTEIN"/>
    <property type="match status" value="1"/>
</dbReference>
<keyword evidence="3" id="KW-1185">Reference proteome</keyword>
<evidence type="ECO:0000313" key="3">
    <source>
        <dbReference type="Proteomes" id="UP000284892"/>
    </source>
</evidence>
<evidence type="ECO:0000313" key="2">
    <source>
        <dbReference type="EMBL" id="RKE98688.1"/>
    </source>
</evidence>
<dbReference type="RefSeq" id="WP_120199887.1">
    <property type="nucleotide sequence ID" value="NZ_RAQJ01000001.1"/>
</dbReference>
<dbReference type="InterPro" id="IPR033450">
    <property type="entry name" value="NlpE_C"/>
</dbReference>
<dbReference type="EMBL" id="RAQJ01000001">
    <property type="protein sequence ID" value="RKE98688.1"/>
    <property type="molecule type" value="Genomic_DNA"/>
</dbReference>
<dbReference type="InterPro" id="IPR038139">
    <property type="entry name" value="NlpE_C_sf"/>
</dbReference>
<accession>A0A420DWS3</accession>
<protein>
    <submittedName>
        <fullName evidence="2">NlpE-like protein</fullName>
    </submittedName>
</protein>
<proteinExistence type="predicted"/>
<sequence>MKKVIILLSIITVFTACKNDAKKEIEKEVIAEDKVDIGEKTAKQNDGLTTLRGDYIYYADAAVLQTPTEVYGVVIDEKLHELEKQAKPLKVEATDMVKVTVRGEISPKPESEEGWPFRVTIKEIIKVEKLNPKENDVIKLGS</sequence>
<feature type="domain" description="NlpE C-terminal OB" evidence="1">
    <location>
        <begin position="50"/>
        <end position="121"/>
    </location>
</feature>
<dbReference type="Gene3D" id="2.40.50.540">
    <property type="match status" value="1"/>
</dbReference>
<dbReference type="OrthoDB" id="1143948at2"/>
<dbReference type="Pfam" id="PF17185">
    <property type="entry name" value="NlpE_C"/>
    <property type="match status" value="1"/>
</dbReference>
<evidence type="ECO:0000259" key="1">
    <source>
        <dbReference type="Pfam" id="PF17185"/>
    </source>
</evidence>
<name>A0A420DWS3_9FLAO</name>
<comment type="caution">
    <text evidence="2">The sequence shown here is derived from an EMBL/GenBank/DDBJ whole genome shotgun (WGS) entry which is preliminary data.</text>
</comment>
<dbReference type="AlphaFoldDB" id="A0A420DWS3"/>
<organism evidence="2 3">
    <name type="scientific">Ichthyenterobacterium magnum</name>
    <dbReference type="NCBI Taxonomy" id="1230530"/>
    <lineage>
        <taxon>Bacteria</taxon>
        <taxon>Pseudomonadati</taxon>
        <taxon>Bacteroidota</taxon>
        <taxon>Flavobacteriia</taxon>
        <taxon>Flavobacteriales</taxon>
        <taxon>Flavobacteriaceae</taxon>
        <taxon>Ichthyenterobacterium</taxon>
    </lineage>
</organism>
<dbReference type="Proteomes" id="UP000284892">
    <property type="component" value="Unassembled WGS sequence"/>
</dbReference>